<proteinExistence type="predicted"/>
<dbReference type="AlphaFoldDB" id="A0A366HBA7"/>
<accession>A0A366HBA7</accession>
<comment type="caution">
    <text evidence="2">The sequence shown here is derived from an EMBL/GenBank/DDBJ whole genome shotgun (WGS) entry which is preliminary data.</text>
</comment>
<evidence type="ECO:0000313" key="2">
    <source>
        <dbReference type="EMBL" id="RBP39495.1"/>
    </source>
</evidence>
<keyword evidence="3" id="KW-1185">Reference proteome</keyword>
<dbReference type="Gene3D" id="3.90.190.10">
    <property type="entry name" value="Protein tyrosine phosphatase superfamily"/>
    <property type="match status" value="1"/>
</dbReference>
<protein>
    <submittedName>
        <fullName evidence="2">Uncharacterized protein (TIGR01244 family)</fullName>
    </submittedName>
</protein>
<dbReference type="InterPro" id="IPR005939">
    <property type="entry name" value="BLH_phosphatase-like"/>
</dbReference>
<evidence type="ECO:0000313" key="3">
    <source>
        <dbReference type="Proteomes" id="UP000253628"/>
    </source>
</evidence>
<dbReference type="NCBIfam" id="TIGR01244">
    <property type="entry name" value="TIGR01244 family sulfur transferase"/>
    <property type="match status" value="1"/>
</dbReference>
<gene>
    <name evidence="2" type="ORF">DFR37_105291</name>
</gene>
<evidence type="ECO:0000259" key="1">
    <source>
        <dbReference type="Pfam" id="PF04273"/>
    </source>
</evidence>
<dbReference type="RefSeq" id="WP_113933437.1">
    <property type="nucleotide sequence ID" value="NZ_JACCEU010000003.1"/>
</dbReference>
<dbReference type="Proteomes" id="UP000253628">
    <property type="component" value="Unassembled WGS sequence"/>
</dbReference>
<dbReference type="EMBL" id="QNRQ01000005">
    <property type="protein sequence ID" value="RBP39495.1"/>
    <property type="molecule type" value="Genomic_DNA"/>
</dbReference>
<name>A0A366HBA7_9BURK</name>
<dbReference type="InterPro" id="IPR029021">
    <property type="entry name" value="Prot-tyrosine_phosphatase-like"/>
</dbReference>
<organism evidence="2 3">
    <name type="scientific">Eoetvoesiella caeni</name>
    <dbReference type="NCBI Taxonomy" id="645616"/>
    <lineage>
        <taxon>Bacteria</taxon>
        <taxon>Pseudomonadati</taxon>
        <taxon>Pseudomonadota</taxon>
        <taxon>Betaproteobacteria</taxon>
        <taxon>Burkholderiales</taxon>
        <taxon>Alcaligenaceae</taxon>
        <taxon>Eoetvoesiella</taxon>
    </lineage>
</organism>
<dbReference type="GO" id="GO:0016787">
    <property type="term" value="F:hydrolase activity"/>
    <property type="evidence" value="ECO:0007669"/>
    <property type="project" value="InterPro"/>
</dbReference>
<dbReference type="OrthoDB" id="9802771at2"/>
<reference evidence="2 3" key="1">
    <citation type="submission" date="2018-06" db="EMBL/GenBank/DDBJ databases">
        <title>Genomic Encyclopedia of Type Strains, Phase IV (KMG-IV): sequencing the most valuable type-strain genomes for metagenomic binning, comparative biology and taxonomic classification.</title>
        <authorList>
            <person name="Goeker M."/>
        </authorList>
    </citation>
    <scope>NUCLEOTIDE SEQUENCE [LARGE SCALE GENOMIC DNA]</scope>
    <source>
        <strain evidence="2 3">DSM 25520</strain>
    </source>
</reference>
<dbReference type="Pfam" id="PF04273">
    <property type="entry name" value="BLH_phosphatase"/>
    <property type="match status" value="1"/>
</dbReference>
<sequence>MSQPINPLSAEFAVAPQLSPEDMAAVAELGYKSVIINRPDYEGGPQQPASADVMAAARAAGLQAEYQPVVSGAMTADDVRRFAQLLKQLPAPVLAYCRTGTRCTHLYQAAATLPPDAA</sequence>
<feature type="domain" description="Beta-lactamase hydrolase-like protein phosphatase-like" evidence="1">
    <location>
        <begin position="8"/>
        <end position="109"/>
    </location>
</feature>